<dbReference type="Proteomes" id="UP001239111">
    <property type="component" value="Chromosome 1"/>
</dbReference>
<gene>
    <name evidence="1" type="ORF">QAD02_017327</name>
</gene>
<dbReference type="EMBL" id="CM056741">
    <property type="protein sequence ID" value="KAJ8681535.1"/>
    <property type="molecule type" value="Genomic_DNA"/>
</dbReference>
<reference evidence="1" key="1">
    <citation type="submission" date="2023-04" db="EMBL/GenBank/DDBJ databases">
        <title>A chromosome-level genome assembly of the parasitoid wasp Eretmocerus hayati.</title>
        <authorList>
            <person name="Zhong Y."/>
            <person name="Liu S."/>
            <person name="Liu Y."/>
        </authorList>
    </citation>
    <scope>NUCLEOTIDE SEQUENCE</scope>
    <source>
        <strain evidence="1">ZJU_SS_LIU_2023</strain>
    </source>
</reference>
<organism evidence="1 2">
    <name type="scientific">Eretmocerus hayati</name>
    <dbReference type="NCBI Taxonomy" id="131215"/>
    <lineage>
        <taxon>Eukaryota</taxon>
        <taxon>Metazoa</taxon>
        <taxon>Ecdysozoa</taxon>
        <taxon>Arthropoda</taxon>
        <taxon>Hexapoda</taxon>
        <taxon>Insecta</taxon>
        <taxon>Pterygota</taxon>
        <taxon>Neoptera</taxon>
        <taxon>Endopterygota</taxon>
        <taxon>Hymenoptera</taxon>
        <taxon>Apocrita</taxon>
        <taxon>Proctotrupomorpha</taxon>
        <taxon>Chalcidoidea</taxon>
        <taxon>Aphelinidae</taxon>
        <taxon>Aphelininae</taxon>
        <taxon>Eretmocerus</taxon>
    </lineage>
</organism>
<name>A0ACC2PD55_9HYME</name>
<proteinExistence type="predicted"/>
<protein>
    <submittedName>
        <fullName evidence="1">Uncharacterized protein</fullName>
    </submittedName>
</protein>
<accession>A0ACC2PD55</accession>
<evidence type="ECO:0000313" key="1">
    <source>
        <dbReference type="EMBL" id="KAJ8681535.1"/>
    </source>
</evidence>
<evidence type="ECO:0000313" key="2">
    <source>
        <dbReference type="Proteomes" id="UP001239111"/>
    </source>
</evidence>
<keyword evidence="2" id="KW-1185">Reference proteome</keyword>
<comment type="caution">
    <text evidence="1">The sequence shown here is derived from an EMBL/GenBank/DDBJ whole genome shotgun (WGS) entry which is preliminary data.</text>
</comment>
<sequence>MYLFGGKFCMWADRSRPCTCAEVVSRHPLCRCDRKHFNDIVWALVTVFQILTQEDWNVVLFNGMQKTTHWAALYFVALMTFGNYVLFNLLVAILVEGFSSERNERREREARELARLAAKEAGLGSDEGSSRISGSHSISDSDTYTQDRKNSWQSCDDVCKYKDNYSREKNNAWRQHPYDELKCNIQKESKMMGGGPQPPIITHTAATPQDSPNTTLDNGYRDLSFRAIYPTALSIESIDRSSSQCSIYSGFLKPSDNNNKNAANNLISQSSRRISLVTSPVNSLAPRDSSSSSPPRIQRGYSWRLSRPSLRRKRWSQWEEEPPGRAMVLNNGRSNVGHKSLSCGEYTNYNGGFLQGSIRNDTQRDVPNNRTTATSHICSLSPNNSIRSRRSSTHRFTPASNQMRWTEEALCRRNSLRSYEGIGSRKIIPLEEGPRTINNLVELDQEAPLKLPADESDPSAPSSEQQQQQQPGEQTPVSNGPGSAASIEKIKKIFMFFEPQGLFKEREDFSLYLFSPDNRFRIFCHWFVEQKWFDNVVLLFIGLNCITLAMERPNIPPDSIERLFLATANYIFTVVFAVEMFVKVVATGMFYGTNAYFTSGWNIMDGSLVVISIIDLGMSLLSSSSPRIFGILRVFRLLRSLRPLRVINRAPGLKLVVQTLLSSLRPIGNIVLICCTFFVIFGILGVQLFKGTFYYCEGPDIKNVRNKTDCLADKRNVWLNRKYNFDDLGKALMSLFVLSSRDGWVNIMYTGLDAVGVDQQPIENYSEWRLLYFIAFILLVGFFVLNMFVGVVVENFHRCREEQEKEERIRRAAKRALQMEKRRRKMHEKPYYANYSKTRLFIHNVCTSKYFDLAIAAVIGLNVVTMALEFYMMPKILTYVLKICNYFFTAVFILESLMKLIALGIHLYLKDKWNQLDIGIVILSVVGIVLEEVESKVIPINPTIIRVMRVMRIARVLKLLKMAKGIRALLDTVMQALPQVGNLGLLFFLLFFIFAALGVELFGRLECSEEVPCQGLGEHAHFSNFGMAFLTLFRVATGDNWNGIMKDTLRDNCDDAADCVKNCCVSSVIAPIFFVIFVLMAQFVLVNVVVAVLMKHLEESHKQMEDELDMETQLEREFAAEQEELLDVAEEDEDDDDGDAAGEADELVDVMRKKRQLLPAPATAFLQRQILEDYKLNAAKNKEREAELGSDEFSGVKAAGLSKVRSLPSNFTYNPPAEIERTTNDVSVSTNDDSRRWLYQQQLRSSGKPSKFRMKRRQTFHSHQRRLSSNGGPAFPSTPEPLKLQQQQQGTGSTSCRLLTPNGGTGRPSTGSFLSVQAIGSRQSSVESLQRRLSCNSTASSPAEAQLAPVPERQSPGPGRTSSGSGNLLCPVADPGFVKARMTCAQPEPTRGSATSGGVGGVDVAAIGSSKNASPLASSGTGGGASKSAGSGAGGGLRVPSARRDSGKSDETATRSVSTTQPSVEKAAEQLDVQSVINERRPSRLKPVTSASYAHLYSGGSPDDQASEQQQNEARRFVSVASGPSVELSIFVDEASEHRASESDLVVIVDPSDGDGRGGPADA</sequence>